<evidence type="ECO:0000313" key="4">
    <source>
        <dbReference type="Proteomes" id="UP000001307"/>
    </source>
</evidence>
<reference evidence="3 4" key="1">
    <citation type="journal article" date="2010" name="Science">
        <title>Plasticity of animal genome architecture unmasked by rapid evolution of a pelagic tunicate.</title>
        <authorList>
            <person name="Denoeud F."/>
            <person name="Henriet S."/>
            <person name="Mungpakdee S."/>
            <person name="Aury J.M."/>
            <person name="Da Silva C."/>
            <person name="Brinkmann H."/>
            <person name="Mikhaleva J."/>
            <person name="Olsen L.C."/>
            <person name="Jubin C."/>
            <person name="Canestro C."/>
            <person name="Bouquet J.M."/>
            <person name="Danks G."/>
            <person name="Poulain J."/>
            <person name="Campsteijn C."/>
            <person name="Adamski M."/>
            <person name="Cross I."/>
            <person name="Yadetie F."/>
            <person name="Muffato M."/>
            <person name="Louis A."/>
            <person name="Butcher S."/>
            <person name="Tsagkogeorga G."/>
            <person name="Konrad A."/>
            <person name="Singh S."/>
            <person name="Jensen M.F."/>
            <person name="Cong E.H."/>
            <person name="Eikeseth-Otteraa H."/>
            <person name="Noel B."/>
            <person name="Anthouard V."/>
            <person name="Porcel B.M."/>
            <person name="Kachouri-Lafond R."/>
            <person name="Nishino A."/>
            <person name="Ugolini M."/>
            <person name="Chourrout P."/>
            <person name="Nishida H."/>
            <person name="Aasland R."/>
            <person name="Huzurbazar S."/>
            <person name="Westhof E."/>
            <person name="Delsuc F."/>
            <person name="Lehrach H."/>
            <person name="Reinhardt R."/>
            <person name="Weissenbach J."/>
            <person name="Roy S.W."/>
            <person name="Artiguenave F."/>
            <person name="Postlethwait J.H."/>
            <person name="Manak J.R."/>
            <person name="Thompson E.M."/>
            <person name="Jaillon O."/>
            <person name="Du Pasquier L."/>
            <person name="Boudinot P."/>
            <person name="Liberles D.A."/>
            <person name="Volff J.N."/>
            <person name="Philippe H."/>
            <person name="Lenhard B."/>
            <person name="Roest Crollius H."/>
            <person name="Wincker P."/>
            <person name="Chourrout D."/>
        </authorList>
    </citation>
    <scope>NUCLEOTIDE SEQUENCE [LARGE SCALE GENOMIC DNA]</scope>
</reference>
<feature type="region of interest" description="Disordered" evidence="1">
    <location>
        <begin position="168"/>
        <end position="211"/>
    </location>
</feature>
<keyword evidence="4" id="KW-1185">Reference proteome</keyword>
<dbReference type="PROSITE" id="PS50011">
    <property type="entry name" value="PROTEIN_KINASE_DOM"/>
    <property type="match status" value="1"/>
</dbReference>
<dbReference type="InterPro" id="IPR050235">
    <property type="entry name" value="CK1_Ser-Thr_kinase"/>
</dbReference>
<dbReference type="OrthoDB" id="5979581at2759"/>
<feature type="domain" description="Protein kinase" evidence="2">
    <location>
        <begin position="1"/>
        <end position="211"/>
    </location>
</feature>
<dbReference type="Gene3D" id="1.10.510.10">
    <property type="entry name" value="Transferase(Phosphotransferase) domain 1"/>
    <property type="match status" value="1"/>
</dbReference>
<gene>
    <name evidence="3" type="ORF">GSOID_T00017518001</name>
</gene>
<evidence type="ECO:0000256" key="1">
    <source>
        <dbReference type="SAM" id="MobiDB-lite"/>
    </source>
</evidence>
<protein>
    <recommendedName>
        <fullName evidence="2">Protein kinase domain-containing protein</fullName>
    </recommendedName>
</protein>
<feature type="compositionally biased region" description="Basic and acidic residues" evidence="1">
    <location>
        <begin position="175"/>
        <end position="199"/>
    </location>
</feature>
<evidence type="ECO:0000259" key="2">
    <source>
        <dbReference type="PROSITE" id="PS50011"/>
    </source>
</evidence>
<dbReference type="AlphaFoldDB" id="E4X2P0"/>
<dbReference type="Proteomes" id="UP000001307">
    <property type="component" value="Unassembled WGS sequence"/>
</dbReference>
<dbReference type="Pfam" id="PF00069">
    <property type="entry name" value="Pkinase"/>
    <property type="match status" value="1"/>
</dbReference>
<evidence type="ECO:0000313" key="3">
    <source>
        <dbReference type="EMBL" id="CBY17893.1"/>
    </source>
</evidence>
<accession>E4X2P0</accession>
<organism evidence="3 4">
    <name type="scientific">Oikopleura dioica</name>
    <name type="common">Tunicate</name>
    <dbReference type="NCBI Taxonomy" id="34765"/>
    <lineage>
        <taxon>Eukaryota</taxon>
        <taxon>Metazoa</taxon>
        <taxon>Chordata</taxon>
        <taxon>Tunicata</taxon>
        <taxon>Appendicularia</taxon>
        <taxon>Copelata</taxon>
        <taxon>Oikopleuridae</taxon>
        <taxon>Oikopleura</taxon>
    </lineage>
</organism>
<name>E4X2P0_OIKDI</name>
<dbReference type="InParanoid" id="E4X2P0"/>
<dbReference type="SUPFAM" id="SSF56112">
    <property type="entry name" value="Protein kinase-like (PK-like)"/>
    <property type="match status" value="1"/>
</dbReference>
<dbReference type="GO" id="GO:0005524">
    <property type="term" value="F:ATP binding"/>
    <property type="evidence" value="ECO:0007669"/>
    <property type="project" value="InterPro"/>
</dbReference>
<dbReference type="InterPro" id="IPR011009">
    <property type="entry name" value="Kinase-like_dom_sf"/>
</dbReference>
<dbReference type="InterPro" id="IPR023398">
    <property type="entry name" value="TIF_eIF4e-like"/>
</dbReference>
<dbReference type="PANTHER" id="PTHR11909">
    <property type="entry name" value="CASEIN KINASE-RELATED"/>
    <property type="match status" value="1"/>
</dbReference>
<dbReference type="SUPFAM" id="SSF55418">
    <property type="entry name" value="eIF4e-like"/>
    <property type="match status" value="1"/>
</dbReference>
<sequence length="211" mass="24213">MSLVGKSLAELRRAQPKGTFSLSTTLRLGRHILQAIRDIHEVGFLHRDIKPSNFAMGVSSKCRQVYMLDYGLARQYVDATGKVRQARTVAGFRGTVRSVTNSHFFSQIYLQPVLQEQHFIRALFQKITCNRSLFGQLSIWHRNSVDKFVVKKISESLKRILNLNVNSASGPQMDYRPHNETLNKAEQRRTSRDERRRNTSSDQDSEEKSSS</sequence>
<dbReference type="EMBL" id="FN653023">
    <property type="protein sequence ID" value="CBY17893.1"/>
    <property type="molecule type" value="Genomic_DNA"/>
</dbReference>
<proteinExistence type="predicted"/>
<dbReference type="InterPro" id="IPR000719">
    <property type="entry name" value="Prot_kinase_dom"/>
</dbReference>
<dbReference type="GO" id="GO:0004672">
    <property type="term" value="F:protein kinase activity"/>
    <property type="evidence" value="ECO:0007669"/>
    <property type="project" value="InterPro"/>
</dbReference>